<sequence>MLLILAAALGVGSAVAVEEAQFFFFVLPAIFMLAMAIAALLLAPLIAGRGLTGRPPKPPWPIIAVALAVGALIVFPVKADLPREGRVCEDSTVALPEQVLNELTDDEDATVVYVNTCTTGGVEDSVQNGGSG</sequence>
<keyword evidence="1" id="KW-1133">Transmembrane helix</keyword>
<keyword evidence="1" id="KW-0812">Transmembrane</keyword>
<keyword evidence="1" id="KW-0472">Membrane</keyword>
<feature type="transmembrane region" description="Helical" evidence="1">
    <location>
        <begin position="26"/>
        <end position="47"/>
    </location>
</feature>
<dbReference type="EMBL" id="JAPCID010000009">
    <property type="protein sequence ID" value="MDA0137423.1"/>
    <property type="molecule type" value="Genomic_DNA"/>
</dbReference>
<reference evidence="2" key="1">
    <citation type="submission" date="2022-10" db="EMBL/GenBank/DDBJ databases">
        <title>The WGS of Solirubrobacter sp. CPCC 204708.</title>
        <authorList>
            <person name="Jiang Z."/>
        </authorList>
    </citation>
    <scope>NUCLEOTIDE SEQUENCE</scope>
    <source>
        <strain evidence="2">CPCC 204708</strain>
    </source>
</reference>
<feature type="transmembrane region" description="Helical" evidence="1">
    <location>
        <begin position="59"/>
        <end position="77"/>
    </location>
</feature>
<name>A0ABT4RFU8_9ACTN</name>
<evidence type="ECO:0000256" key="1">
    <source>
        <dbReference type="SAM" id="Phobius"/>
    </source>
</evidence>
<comment type="caution">
    <text evidence="2">The sequence shown here is derived from an EMBL/GenBank/DDBJ whole genome shotgun (WGS) entry which is preliminary data.</text>
</comment>
<keyword evidence="3" id="KW-1185">Reference proteome</keyword>
<evidence type="ECO:0000313" key="3">
    <source>
        <dbReference type="Proteomes" id="UP001147700"/>
    </source>
</evidence>
<dbReference type="Proteomes" id="UP001147700">
    <property type="component" value="Unassembled WGS sequence"/>
</dbReference>
<dbReference type="RefSeq" id="WP_202955753.1">
    <property type="nucleotide sequence ID" value="NZ_JAPCID010000009.1"/>
</dbReference>
<protein>
    <submittedName>
        <fullName evidence="2">Uncharacterized protein</fullName>
    </submittedName>
</protein>
<proteinExistence type="predicted"/>
<organism evidence="2 3">
    <name type="scientific">Solirubrobacter deserti</name>
    <dbReference type="NCBI Taxonomy" id="2282478"/>
    <lineage>
        <taxon>Bacteria</taxon>
        <taxon>Bacillati</taxon>
        <taxon>Actinomycetota</taxon>
        <taxon>Thermoleophilia</taxon>
        <taxon>Solirubrobacterales</taxon>
        <taxon>Solirubrobacteraceae</taxon>
        <taxon>Solirubrobacter</taxon>
    </lineage>
</organism>
<accession>A0ABT4RFU8</accession>
<evidence type="ECO:0000313" key="2">
    <source>
        <dbReference type="EMBL" id="MDA0137423.1"/>
    </source>
</evidence>
<gene>
    <name evidence="2" type="ORF">OJ962_07955</name>
</gene>